<organism evidence="3 4">
    <name type="scientific">Tanacetum coccineum</name>
    <dbReference type="NCBI Taxonomy" id="301880"/>
    <lineage>
        <taxon>Eukaryota</taxon>
        <taxon>Viridiplantae</taxon>
        <taxon>Streptophyta</taxon>
        <taxon>Embryophyta</taxon>
        <taxon>Tracheophyta</taxon>
        <taxon>Spermatophyta</taxon>
        <taxon>Magnoliopsida</taxon>
        <taxon>eudicotyledons</taxon>
        <taxon>Gunneridae</taxon>
        <taxon>Pentapetalae</taxon>
        <taxon>asterids</taxon>
        <taxon>campanulids</taxon>
        <taxon>Asterales</taxon>
        <taxon>Asteraceae</taxon>
        <taxon>Asteroideae</taxon>
        <taxon>Anthemideae</taxon>
        <taxon>Anthemidinae</taxon>
        <taxon>Tanacetum</taxon>
    </lineage>
</organism>
<dbReference type="PANTHER" id="PTHR42648:SF32">
    <property type="entry name" value="RIBONUCLEASE H-LIKE DOMAIN, GAG-PRE-INTEGRASE DOMAIN PROTEIN-RELATED"/>
    <property type="match status" value="1"/>
</dbReference>
<feature type="compositionally biased region" description="Polar residues" evidence="1">
    <location>
        <begin position="550"/>
        <end position="564"/>
    </location>
</feature>
<dbReference type="InterPro" id="IPR036397">
    <property type="entry name" value="RNaseH_sf"/>
</dbReference>
<dbReference type="PANTHER" id="PTHR42648">
    <property type="entry name" value="TRANSPOSASE, PUTATIVE-RELATED"/>
    <property type="match status" value="1"/>
</dbReference>
<keyword evidence="4" id="KW-1185">Reference proteome</keyword>
<feature type="compositionally biased region" description="Low complexity" evidence="1">
    <location>
        <begin position="640"/>
        <end position="650"/>
    </location>
</feature>
<dbReference type="Pfam" id="PF00665">
    <property type="entry name" value="rve"/>
    <property type="match status" value="1"/>
</dbReference>
<gene>
    <name evidence="3" type="ORF">Tco_0924634</name>
</gene>
<dbReference type="PROSITE" id="PS50994">
    <property type="entry name" value="INTEGRASE"/>
    <property type="match status" value="1"/>
</dbReference>
<sequence>MALKPLCRFLQNILDLYFKHFKLSEDVVNRILQVVLDLQHFKSSLFIFAATILQSSSAIHHISNIDNFVHQIIKFQSILITSSHSLWSSQSFGHQKAINGFDMPLPVAVCSGLVNPLAPRKGSKGYISGKGRIRVGNLDFDSVSFVKELGHFNLFSISQICDKQHKVLFTETECLVVSSDFKMPDENQILLKVPRHHNMYSFDMKTPSPAKGFACLIAKATSDESKLWHRRLGHINFKNLNKLVKGNLVRGLPSKVFKNDHTCVACHKGKQHRASCKAKLERVITKPLHTLHMDLFGPTSVRSINHASYCLVITDDCTRFCWVFFLASKDETSGILQTFIRQIENQLSHSVKIIRSDNGTEFKNRDMLEFCGNKGIKQEYSTARTPQQNGVAERMNRTLIEAARTMLADSLLPTTFWAEAVSTACYIFNRVRVTKPQHKTPYELLFGHKPIISYIRPFGCHVTILDTLSVLGKFDRKSDEGFLVGYSLNSKAYRVYNLVTKRVEVNLHVNFLEEKPNVKGVGYRWMFDIDYLTDSMNYIPVSLENQANHAGISEETNSAGSSIASEEKDEEVEIIVVPSAVKIPEEKDESRTTSTNSKTEETLTEPQKEMKDSSTNPKIQAFRRELEEIALKHLGNVPENNTTSTNSLNTGSQTVNTGRLDHDDSLMPELEIFHKPETGIFDEASYDDEGVITDFNSLPTEIEVSPTEGGCYLCLHIGFLEMVEWVLVRIWDLDGG</sequence>
<evidence type="ECO:0000259" key="2">
    <source>
        <dbReference type="PROSITE" id="PS50994"/>
    </source>
</evidence>
<dbReference type="EMBL" id="BQNB010014944">
    <property type="protein sequence ID" value="GJT34215.1"/>
    <property type="molecule type" value="Genomic_DNA"/>
</dbReference>
<dbReference type="InterPro" id="IPR012337">
    <property type="entry name" value="RNaseH-like_sf"/>
</dbReference>
<dbReference type="SUPFAM" id="SSF53098">
    <property type="entry name" value="Ribonuclease H-like"/>
    <property type="match status" value="1"/>
</dbReference>
<proteinExistence type="predicted"/>
<feature type="region of interest" description="Disordered" evidence="1">
    <location>
        <begin position="636"/>
        <end position="659"/>
    </location>
</feature>
<name>A0ABQ5D4I1_9ASTR</name>
<evidence type="ECO:0000256" key="1">
    <source>
        <dbReference type="SAM" id="MobiDB-lite"/>
    </source>
</evidence>
<protein>
    <submittedName>
        <fullName evidence="3">Ribonuclease H-like domain-containing protein</fullName>
    </submittedName>
</protein>
<dbReference type="InterPro" id="IPR039537">
    <property type="entry name" value="Retrotran_Ty1/copia-like"/>
</dbReference>
<dbReference type="InterPro" id="IPR057670">
    <property type="entry name" value="SH3_retrovirus"/>
</dbReference>
<dbReference type="InterPro" id="IPR001584">
    <property type="entry name" value="Integrase_cat-core"/>
</dbReference>
<dbReference type="Gene3D" id="3.30.420.10">
    <property type="entry name" value="Ribonuclease H-like superfamily/Ribonuclease H"/>
    <property type="match status" value="1"/>
</dbReference>
<feature type="domain" description="Integrase catalytic" evidence="2">
    <location>
        <begin position="283"/>
        <end position="449"/>
    </location>
</feature>
<evidence type="ECO:0000313" key="3">
    <source>
        <dbReference type="EMBL" id="GJT34215.1"/>
    </source>
</evidence>
<feature type="region of interest" description="Disordered" evidence="1">
    <location>
        <begin position="550"/>
        <end position="570"/>
    </location>
</feature>
<reference evidence="3" key="1">
    <citation type="journal article" date="2022" name="Int. J. Mol. Sci.">
        <title>Draft Genome of Tanacetum Coccineum: Genomic Comparison of Closely Related Tanacetum-Family Plants.</title>
        <authorList>
            <person name="Yamashiro T."/>
            <person name="Shiraishi A."/>
            <person name="Nakayama K."/>
            <person name="Satake H."/>
        </authorList>
    </citation>
    <scope>NUCLEOTIDE SEQUENCE</scope>
</reference>
<accession>A0ABQ5D4I1</accession>
<feature type="region of interest" description="Disordered" evidence="1">
    <location>
        <begin position="582"/>
        <end position="616"/>
    </location>
</feature>
<dbReference type="Proteomes" id="UP001151760">
    <property type="component" value="Unassembled WGS sequence"/>
</dbReference>
<comment type="caution">
    <text evidence="3">The sequence shown here is derived from an EMBL/GenBank/DDBJ whole genome shotgun (WGS) entry which is preliminary data.</text>
</comment>
<dbReference type="Pfam" id="PF25597">
    <property type="entry name" value="SH3_retrovirus"/>
    <property type="match status" value="1"/>
</dbReference>
<feature type="compositionally biased region" description="Basic and acidic residues" evidence="1">
    <location>
        <begin position="598"/>
        <end position="612"/>
    </location>
</feature>
<reference evidence="3" key="2">
    <citation type="submission" date="2022-01" db="EMBL/GenBank/DDBJ databases">
        <authorList>
            <person name="Yamashiro T."/>
            <person name="Shiraishi A."/>
            <person name="Satake H."/>
            <person name="Nakayama K."/>
        </authorList>
    </citation>
    <scope>NUCLEOTIDE SEQUENCE</scope>
</reference>
<dbReference type="InterPro" id="IPR025724">
    <property type="entry name" value="GAG-pre-integrase_dom"/>
</dbReference>
<evidence type="ECO:0000313" key="4">
    <source>
        <dbReference type="Proteomes" id="UP001151760"/>
    </source>
</evidence>
<dbReference type="Pfam" id="PF13976">
    <property type="entry name" value="gag_pre-integrs"/>
    <property type="match status" value="1"/>
</dbReference>